<dbReference type="Proteomes" id="UP000176834">
    <property type="component" value="Unassembled WGS sequence"/>
</dbReference>
<protein>
    <submittedName>
        <fullName evidence="2">Uncharacterized protein</fullName>
    </submittedName>
</protein>
<feature type="region of interest" description="Disordered" evidence="1">
    <location>
        <begin position="144"/>
        <end position="172"/>
    </location>
</feature>
<evidence type="ECO:0000313" key="3">
    <source>
        <dbReference type="Proteomes" id="UP000176834"/>
    </source>
</evidence>
<comment type="caution">
    <text evidence="2">The sequence shown here is derived from an EMBL/GenBank/DDBJ whole genome shotgun (WGS) entry which is preliminary data.</text>
</comment>
<gene>
    <name evidence="2" type="ORF">A3B86_04725</name>
</gene>
<name>A0A1F8F312_9BACT</name>
<sequence>MLASSLASIQTETKKESKTMKFLTIVSLVAFTIAPALAQQPKPSVPDLVGIYKVAGQNPDKSGYEGCVEIVRVRDTFRVLWTMSDGQILGVGIWSNGVFVASYFGGAPGVIVYKLDDNKLIGEWTMGGAEGEMYSEILTKADECSVPRPQGPPPTTPRPAPAPGTQVDKISI</sequence>
<reference evidence="2 3" key="1">
    <citation type="journal article" date="2016" name="Nat. Commun.">
        <title>Thousands of microbial genomes shed light on interconnected biogeochemical processes in an aquifer system.</title>
        <authorList>
            <person name="Anantharaman K."/>
            <person name="Brown C.T."/>
            <person name="Hug L.A."/>
            <person name="Sharon I."/>
            <person name="Castelle C.J."/>
            <person name="Probst A.J."/>
            <person name="Thomas B.C."/>
            <person name="Singh A."/>
            <person name="Wilkins M.J."/>
            <person name="Karaoz U."/>
            <person name="Brodie E.L."/>
            <person name="Williams K.H."/>
            <person name="Hubbard S.S."/>
            <person name="Banfield J.F."/>
        </authorList>
    </citation>
    <scope>NUCLEOTIDE SEQUENCE [LARGE SCALE GENOMIC DNA]</scope>
</reference>
<proteinExistence type="predicted"/>
<evidence type="ECO:0000313" key="2">
    <source>
        <dbReference type="EMBL" id="OGN07517.1"/>
    </source>
</evidence>
<dbReference type="EMBL" id="MGJN01000006">
    <property type="protein sequence ID" value="OGN07517.1"/>
    <property type="molecule type" value="Genomic_DNA"/>
</dbReference>
<feature type="compositionally biased region" description="Pro residues" evidence="1">
    <location>
        <begin position="149"/>
        <end position="162"/>
    </location>
</feature>
<accession>A0A1F8F312</accession>
<organism evidence="2 3">
    <name type="scientific">Candidatus Yanofskybacteria bacterium RIFCSPHIGHO2_02_FULL_38_22b</name>
    <dbReference type="NCBI Taxonomy" id="1802673"/>
    <lineage>
        <taxon>Bacteria</taxon>
        <taxon>Candidatus Yanofskyibacteriota</taxon>
    </lineage>
</organism>
<dbReference type="AlphaFoldDB" id="A0A1F8F312"/>
<evidence type="ECO:0000256" key="1">
    <source>
        <dbReference type="SAM" id="MobiDB-lite"/>
    </source>
</evidence>